<reference evidence="1" key="1">
    <citation type="submission" date="2016-06" db="UniProtKB">
        <authorList>
            <consortium name="WormBaseParasite"/>
        </authorList>
    </citation>
    <scope>IDENTIFICATION</scope>
</reference>
<accession>A0A183B327</accession>
<dbReference type="WBParaSite" id="ECPE_0001365201-mRNA-1">
    <property type="protein sequence ID" value="ECPE_0001365201-mRNA-1"/>
    <property type="gene ID" value="ECPE_0001365201"/>
</dbReference>
<proteinExistence type="predicted"/>
<sequence length="112" mass="12406">LHNRTRNLTQSNIHRVSKKDIHIYLSHKEDSTIQLITQRTENALQGTYCAATLRIHPVTASPLPSFIDGHSVQSTSLIAFAPSVAPATNHTSVVEPTSHCDLRWLNTSLVRA</sequence>
<dbReference type="AlphaFoldDB" id="A0A183B327"/>
<name>A0A183B327_9TREM</name>
<organism evidence="1">
    <name type="scientific">Echinostoma caproni</name>
    <dbReference type="NCBI Taxonomy" id="27848"/>
    <lineage>
        <taxon>Eukaryota</taxon>
        <taxon>Metazoa</taxon>
        <taxon>Spiralia</taxon>
        <taxon>Lophotrochozoa</taxon>
        <taxon>Platyhelminthes</taxon>
        <taxon>Trematoda</taxon>
        <taxon>Digenea</taxon>
        <taxon>Plagiorchiida</taxon>
        <taxon>Echinostomata</taxon>
        <taxon>Echinostomatoidea</taxon>
        <taxon>Echinostomatidae</taxon>
        <taxon>Echinostoma</taxon>
    </lineage>
</organism>
<protein>
    <submittedName>
        <fullName evidence="1">Ovule protein</fullName>
    </submittedName>
</protein>
<evidence type="ECO:0000313" key="1">
    <source>
        <dbReference type="WBParaSite" id="ECPE_0001365201-mRNA-1"/>
    </source>
</evidence>